<evidence type="ECO:0000256" key="1">
    <source>
        <dbReference type="SAM" id="MobiDB-lite"/>
    </source>
</evidence>
<sequence length="121" mass="13844">MPQHLLRCQIYSPTRKLVVNIHSKQTLSTKLTYVNCFLDSLHISLVISLLLISHNMKCNQITPSNNIMTRSHTIADLLSNFCKSPDQEVRQAREEKRDDRVTHPFKYGEGTDVTPAQGIRP</sequence>
<dbReference type="AlphaFoldDB" id="A0A4Y2DHY2"/>
<gene>
    <name evidence="2" type="ORF">AVEN_95264_1</name>
</gene>
<reference evidence="2 3" key="1">
    <citation type="journal article" date="2019" name="Sci. Rep.">
        <title>Orb-weaving spider Araneus ventricosus genome elucidates the spidroin gene catalogue.</title>
        <authorList>
            <person name="Kono N."/>
            <person name="Nakamura H."/>
            <person name="Ohtoshi R."/>
            <person name="Moran D.A.P."/>
            <person name="Shinohara A."/>
            <person name="Yoshida Y."/>
            <person name="Fujiwara M."/>
            <person name="Mori M."/>
            <person name="Tomita M."/>
            <person name="Arakawa K."/>
        </authorList>
    </citation>
    <scope>NUCLEOTIDE SEQUENCE [LARGE SCALE GENOMIC DNA]</scope>
</reference>
<evidence type="ECO:0000313" key="2">
    <source>
        <dbReference type="EMBL" id="GBM15638.1"/>
    </source>
</evidence>
<dbReference type="Proteomes" id="UP000499080">
    <property type="component" value="Unassembled WGS sequence"/>
</dbReference>
<organism evidence="2 3">
    <name type="scientific">Araneus ventricosus</name>
    <name type="common">Orbweaver spider</name>
    <name type="synonym">Epeira ventricosa</name>
    <dbReference type="NCBI Taxonomy" id="182803"/>
    <lineage>
        <taxon>Eukaryota</taxon>
        <taxon>Metazoa</taxon>
        <taxon>Ecdysozoa</taxon>
        <taxon>Arthropoda</taxon>
        <taxon>Chelicerata</taxon>
        <taxon>Arachnida</taxon>
        <taxon>Araneae</taxon>
        <taxon>Araneomorphae</taxon>
        <taxon>Entelegynae</taxon>
        <taxon>Araneoidea</taxon>
        <taxon>Araneidae</taxon>
        <taxon>Araneus</taxon>
    </lineage>
</organism>
<accession>A0A4Y2DHY2</accession>
<protein>
    <submittedName>
        <fullName evidence="2">Uncharacterized protein</fullName>
    </submittedName>
</protein>
<feature type="compositionally biased region" description="Basic and acidic residues" evidence="1">
    <location>
        <begin position="86"/>
        <end position="102"/>
    </location>
</feature>
<feature type="region of interest" description="Disordered" evidence="1">
    <location>
        <begin position="86"/>
        <end position="121"/>
    </location>
</feature>
<proteinExistence type="predicted"/>
<name>A0A4Y2DHY2_ARAVE</name>
<dbReference type="EMBL" id="BGPR01000362">
    <property type="protein sequence ID" value="GBM15638.1"/>
    <property type="molecule type" value="Genomic_DNA"/>
</dbReference>
<evidence type="ECO:0000313" key="3">
    <source>
        <dbReference type="Proteomes" id="UP000499080"/>
    </source>
</evidence>
<keyword evidence="3" id="KW-1185">Reference proteome</keyword>
<comment type="caution">
    <text evidence="2">The sequence shown here is derived from an EMBL/GenBank/DDBJ whole genome shotgun (WGS) entry which is preliminary data.</text>
</comment>